<organism evidence="2 3">
    <name type="scientific">Paenibacillus catalpae</name>
    <dbReference type="NCBI Taxonomy" id="1045775"/>
    <lineage>
        <taxon>Bacteria</taxon>
        <taxon>Bacillati</taxon>
        <taxon>Bacillota</taxon>
        <taxon>Bacilli</taxon>
        <taxon>Bacillales</taxon>
        <taxon>Paenibacillaceae</taxon>
        <taxon>Paenibacillus</taxon>
    </lineage>
</organism>
<keyword evidence="2" id="KW-0762">Sugar transport</keyword>
<evidence type="ECO:0000256" key="1">
    <source>
        <dbReference type="SAM" id="SignalP"/>
    </source>
</evidence>
<name>A0A1I1U6S8_9BACL</name>
<evidence type="ECO:0000313" key="3">
    <source>
        <dbReference type="Proteomes" id="UP000198855"/>
    </source>
</evidence>
<dbReference type="EMBL" id="FOMT01000001">
    <property type="protein sequence ID" value="SFD66477.1"/>
    <property type="molecule type" value="Genomic_DNA"/>
</dbReference>
<accession>A0A1I1U6S8</accession>
<keyword evidence="2" id="KW-0813">Transport</keyword>
<gene>
    <name evidence="2" type="ORF">SAMN05216378_0896</name>
</gene>
<dbReference type="InterPro" id="IPR050490">
    <property type="entry name" value="Bact_solute-bd_prot1"/>
</dbReference>
<feature type="chain" id="PRO_5039450913" evidence="1">
    <location>
        <begin position="20"/>
        <end position="443"/>
    </location>
</feature>
<dbReference type="PROSITE" id="PS51257">
    <property type="entry name" value="PROKAR_LIPOPROTEIN"/>
    <property type="match status" value="1"/>
</dbReference>
<dbReference type="RefSeq" id="WP_091181415.1">
    <property type="nucleotide sequence ID" value="NZ_FOMT01000001.1"/>
</dbReference>
<keyword evidence="3" id="KW-1185">Reference proteome</keyword>
<dbReference type="Gene3D" id="3.40.190.10">
    <property type="entry name" value="Periplasmic binding protein-like II"/>
    <property type="match status" value="2"/>
</dbReference>
<dbReference type="SUPFAM" id="SSF53850">
    <property type="entry name" value="Periplasmic binding protein-like II"/>
    <property type="match status" value="1"/>
</dbReference>
<dbReference type="OrthoDB" id="7918484at2"/>
<dbReference type="PANTHER" id="PTHR43649">
    <property type="entry name" value="ARABINOSE-BINDING PROTEIN-RELATED"/>
    <property type="match status" value="1"/>
</dbReference>
<evidence type="ECO:0000313" key="2">
    <source>
        <dbReference type="EMBL" id="SFD66477.1"/>
    </source>
</evidence>
<protein>
    <submittedName>
        <fullName evidence="2">Multiple sugar transport system substrate-binding protein</fullName>
    </submittedName>
</protein>
<feature type="signal peptide" evidence="1">
    <location>
        <begin position="1"/>
        <end position="19"/>
    </location>
</feature>
<dbReference type="PANTHER" id="PTHR43649:SF11">
    <property type="entry name" value="ABC TRANSPORTER SUBSTRATE-BINDING PROTEIN YESO-RELATED"/>
    <property type="match status" value="1"/>
</dbReference>
<reference evidence="3" key="1">
    <citation type="submission" date="2016-10" db="EMBL/GenBank/DDBJ databases">
        <authorList>
            <person name="Varghese N."/>
            <person name="Submissions S."/>
        </authorList>
    </citation>
    <scope>NUCLEOTIDE SEQUENCE [LARGE SCALE GENOMIC DNA]</scope>
    <source>
        <strain evidence="3">CGMCC 1.10784</strain>
    </source>
</reference>
<dbReference type="STRING" id="1045775.SAMN05216378_0896"/>
<keyword evidence="1" id="KW-0732">Signal</keyword>
<dbReference type="AlphaFoldDB" id="A0A1I1U6S8"/>
<dbReference type="Proteomes" id="UP000198855">
    <property type="component" value="Unassembled WGS sequence"/>
</dbReference>
<sequence>MGKKLSAAIALILATTLTACGGGNNNNNANQAANANASTSANAGKSDAGENVTLRIAWWGSQPRHDYTLEVIKMYEAAHPNVKIESEYANFDDYWKKLAPEAAASELPDIVQMDISYLSQYGSKGQLADLTPYLNNQIDTTDISENAISGGKVGDKLYGFNLGVNTVNFQYDPELLKKLGVDKPADDWTWDDYFALASKAKEAGLYFDNGFRPEVFFGYYLRTKGQHLYNAEGTALGYEDDQLFVDYFKPLSQLVKDGDTPPPDVKAQIKGLEDDLMVKNQQVGIWQWTNQFVGIQQVANRPLEMANMPGPDREKGLYLKPSMYFSVAQNSKHKEAAADFINFFVNDVEANKLIKGDRGVPVNSKVIEAIKPTLEPAQQQVFDYVAWAQENSSPMDPPDPIGTAEIITLFSSLAEQMDFQQITAEEAAKQFREEANAILAKNK</sequence>
<dbReference type="InterPro" id="IPR006059">
    <property type="entry name" value="SBP"/>
</dbReference>
<dbReference type="Pfam" id="PF13416">
    <property type="entry name" value="SBP_bac_8"/>
    <property type="match status" value="1"/>
</dbReference>
<proteinExistence type="predicted"/>